<dbReference type="InterPro" id="IPR029068">
    <property type="entry name" value="Glyas_Bleomycin-R_OHBP_Dase"/>
</dbReference>
<evidence type="ECO:0000313" key="3">
    <source>
        <dbReference type="Proteomes" id="UP000199529"/>
    </source>
</evidence>
<proteinExistence type="predicted"/>
<evidence type="ECO:0000313" key="2">
    <source>
        <dbReference type="EMBL" id="SDW89425.1"/>
    </source>
</evidence>
<dbReference type="Gene3D" id="3.10.180.10">
    <property type="entry name" value="2,3-Dihydroxybiphenyl 1,2-Dioxygenase, domain 1"/>
    <property type="match status" value="1"/>
</dbReference>
<organism evidence="2 3">
    <name type="scientific">Saccharopolyspora shandongensis</name>
    <dbReference type="NCBI Taxonomy" id="418495"/>
    <lineage>
        <taxon>Bacteria</taxon>
        <taxon>Bacillati</taxon>
        <taxon>Actinomycetota</taxon>
        <taxon>Actinomycetes</taxon>
        <taxon>Pseudonocardiales</taxon>
        <taxon>Pseudonocardiaceae</taxon>
        <taxon>Saccharopolyspora</taxon>
    </lineage>
</organism>
<dbReference type="EMBL" id="FNOK01000006">
    <property type="protein sequence ID" value="SDW89425.1"/>
    <property type="molecule type" value="Genomic_DNA"/>
</dbReference>
<accession>A0A1H2X9E4</accession>
<dbReference type="STRING" id="418495.SAMN05216215_10066"/>
<dbReference type="InterPro" id="IPR004360">
    <property type="entry name" value="Glyas_Fos-R_dOase_dom"/>
</dbReference>
<feature type="domain" description="Glyoxalase/fosfomycin resistance/dioxygenase" evidence="1">
    <location>
        <begin position="5"/>
        <end position="37"/>
    </location>
</feature>
<protein>
    <recommendedName>
        <fullName evidence="1">Glyoxalase/fosfomycin resistance/dioxygenase domain-containing protein</fullName>
    </recommendedName>
</protein>
<sequence>MTIKRMDHVGIVVDDLKAAAAFFAELGMELVGEAPVEGCWVDRADRVNDTAPY</sequence>
<dbReference type="Pfam" id="PF00903">
    <property type="entry name" value="Glyoxalase"/>
    <property type="match status" value="1"/>
</dbReference>
<dbReference type="RefSeq" id="WP_218157235.1">
    <property type="nucleotide sequence ID" value="NZ_FNOK01000006.1"/>
</dbReference>
<dbReference type="AlphaFoldDB" id="A0A1H2X9E4"/>
<dbReference type="Proteomes" id="UP000199529">
    <property type="component" value="Unassembled WGS sequence"/>
</dbReference>
<reference evidence="3" key="1">
    <citation type="submission" date="2016-10" db="EMBL/GenBank/DDBJ databases">
        <authorList>
            <person name="Varghese N."/>
            <person name="Submissions S."/>
        </authorList>
    </citation>
    <scope>NUCLEOTIDE SEQUENCE [LARGE SCALE GENOMIC DNA]</scope>
    <source>
        <strain evidence="3">CGMCC 4.3530</strain>
    </source>
</reference>
<keyword evidence="3" id="KW-1185">Reference proteome</keyword>
<gene>
    <name evidence="2" type="ORF">SAMN05216215_10066</name>
</gene>
<evidence type="ECO:0000259" key="1">
    <source>
        <dbReference type="Pfam" id="PF00903"/>
    </source>
</evidence>
<name>A0A1H2X9E4_9PSEU</name>
<dbReference type="SUPFAM" id="SSF54593">
    <property type="entry name" value="Glyoxalase/Bleomycin resistance protein/Dihydroxybiphenyl dioxygenase"/>
    <property type="match status" value="1"/>
</dbReference>